<protein>
    <submittedName>
        <fullName evidence="1">Uncharacterized protein</fullName>
    </submittedName>
</protein>
<sequence>MSKEADGILKEWMLPIEEIAKSVPVLLATNVWVEPDWPFKLKTATPQFSEPGAQSGSRVCPG</sequence>
<dbReference type="Proteomes" id="UP000176355">
    <property type="component" value="Unassembled WGS sequence"/>
</dbReference>
<dbReference type="EMBL" id="MHSL01000024">
    <property type="protein sequence ID" value="OHA43428.1"/>
    <property type="molecule type" value="Genomic_DNA"/>
</dbReference>
<dbReference type="AlphaFoldDB" id="A0A1G2P514"/>
<proteinExistence type="predicted"/>
<accession>A0A1G2P514</accession>
<dbReference type="STRING" id="1802333.A3G03_01270"/>
<reference evidence="1 2" key="1">
    <citation type="journal article" date="2016" name="Nat. Commun.">
        <title>Thousands of microbial genomes shed light on interconnected biogeochemical processes in an aquifer system.</title>
        <authorList>
            <person name="Anantharaman K."/>
            <person name="Brown C.T."/>
            <person name="Hug L.A."/>
            <person name="Sharon I."/>
            <person name="Castelle C.J."/>
            <person name="Probst A.J."/>
            <person name="Thomas B.C."/>
            <person name="Singh A."/>
            <person name="Wilkins M.J."/>
            <person name="Karaoz U."/>
            <person name="Brodie E.L."/>
            <person name="Williams K.H."/>
            <person name="Hubbard S.S."/>
            <person name="Banfield J.F."/>
        </authorList>
    </citation>
    <scope>NUCLEOTIDE SEQUENCE [LARGE SCALE GENOMIC DNA]</scope>
</reference>
<name>A0A1G2P514_9BACT</name>
<evidence type="ECO:0000313" key="2">
    <source>
        <dbReference type="Proteomes" id="UP000176355"/>
    </source>
</evidence>
<comment type="caution">
    <text evidence="1">The sequence shown here is derived from an EMBL/GenBank/DDBJ whole genome shotgun (WGS) entry which is preliminary data.</text>
</comment>
<organism evidence="1 2">
    <name type="scientific">Candidatus Taylorbacteria bacterium RIFCSPLOWO2_12_FULL_44_15c</name>
    <dbReference type="NCBI Taxonomy" id="1802333"/>
    <lineage>
        <taxon>Bacteria</taxon>
        <taxon>Candidatus Tayloriibacteriota</taxon>
    </lineage>
</organism>
<evidence type="ECO:0000313" key="1">
    <source>
        <dbReference type="EMBL" id="OHA43428.1"/>
    </source>
</evidence>
<gene>
    <name evidence="1" type="ORF">A3G03_01270</name>
</gene>